<reference evidence="2 3" key="1">
    <citation type="journal article" date="2018" name="J. Invertebr. Pathol.">
        <title>New genotyping method for the causative agent of crayfish plague (Aphanomyces astaci) based on whole genome data.</title>
        <authorList>
            <person name="Minardi D."/>
            <person name="Studholme D.J."/>
            <person name="van der Giezen M."/>
            <person name="Pretto T."/>
            <person name="Oidtmann B."/>
        </authorList>
    </citation>
    <scope>NUCLEOTIDE SEQUENCE [LARGE SCALE GENOMIC DNA]</scope>
    <source>
        <strain evidence="2 3">KB13</strain>
    </source>
</reference>
<accession>A0A9X8E194</accession>
<proteinExistence type="predicted"/>
<dbReference type="AlphaFoldDB" id="A0A9X8E194"/>
<keyword evidence="1" id="KW-0472">Membrane</keyword>
<feature type="transmembrane region" description="Helical" evidence="1">
    <location>
        <begin position="65"/>
        <end position="85"/>
    </location>
</feature>
<organism evidence="2 3">
    <name type="scientific">Aphanomyces astaci</name>
    <name type="common">Crayfish plague agent</name>
    <dbReference type="NCBI Taxonomy" id="112090"/>
    <lineage>
        <taxon>Eukaryota</taxon>
        <taxon>Sar</taxon>
        <taxon>Stramenopiles</taxon>
        <taxon>Oomycota</taxon>
        <taxon>Saprolegniomycetes</taxon>
        <taxon>Saprolegniales</taxon>
        <taxon>Verrucalvaceae</taxon>
        <taxon>Aphanomyces</taxon>
    </lineage>
</organism>
<dbReference type="Proteomes" id="UP000275652">
    <property type="component" value="Unassembled WGS sequence"/>
</dbReference>
<gene>
    <name evidence="2" type="ORF">DYB28_016092</name>
</gene>
<evidence type="ECO:0000313" key="3">
    <source>
        <dbReference type="Proteomes" id="UP000275652"/>
    </source>
</evidence>
<name>A0A9X8E194_APHAT</name>
<comment type="caution">
    <text evidence="2">The sequence shown here is derived from an EMBL/GenBank/DDBJ whole genome shotgun (WGS) entry which is preliminary data.</text>
</comment>
<protein>
    <submittedName>
        <fullName evidence="2">Uncharacterized protein</fullName>
    </submittedName>
</protein>
<keyword evidence="1" id="KW-1133">Transmembrane helix</keyword>
<evidence type="ECO:0000313" key="2">
    <source>
        <dbReference type="EMBL" id="RLO07192.1"/>
    </source>
</evidence>
<dbReference type="EMBL" id="QUTI01023817">
    <property type="protein sequence ID" value="RLO07192.1"/>
    <property type="molecule type" value="Genomic_DNA"/>
</dbReference>
<keyword evidence="1" id="KW-0812">Transmembrane</keyword>
<evidence type="ECO:0000256" key="1">
    <source>
        <dbReference type="SAM" id="Phobius"/>
    </source>
</evidence>
<sequence length="101" mass="11019">MEGMKLDVDRDVKLRLTFETAEGTLVIANLKCSVAAAPLPDGLGDLIVTQSVYDLDQLGGKDTPLMAAMTPLMAAMMVVETTIIVKKCRCIPRKNKHVFLK</sequence>